<dbReference type="InterPro" id="IPR001915">
    <property type="entry name" value="Peptidase_M48"/>
</dbReference>
<keyword evidence="5" id="KW-0862">Zinc</keyword>
<evidence type="ECO:0000256" key="2">
    <source>
        <dbReference type="ARBA" id="ARBA00022670"/>
    </source>
</evidence>
<name>A0AAD9D170_PAPLA</name>
<keyword evidence="9" id="KW-1185">Reference proteome</keyword>
<evidence type="ECO:0000256" key="4">
    <source>
        <dbReference type="ARBA" id="ARBA00022801"/>
    </source>
</evidence>
<dbReference type="PANTHER" id="PTHR22726:SF18">
    <property type="entry name" value="PEPTIDASE M48 DOMAIN-CONTAINING PROTEIN"/>
    <property type="match status" value="1"/>
</dbReference>
<evidence type="ECO:0000313" key="9">
    <source>
        <dbReference type="Proteomes" id="UP001182556"/>
    </source>
</evidence>
<accession>A0AAD9D170</accession>
<evidence type="ECO:0000256" key="3">
    <source>
        <dbReference type="ARBA" id="ARBA00022723"/>
    </source>
</evidence>
<evidence type="ECO:0000259" key="7">
    <source>
        <dbReference type="Pfam" id="PF01435"/>
    </source>
</evidence>
<dbReference type="AlphaFoldDB" id="A0AAD9D170"/>
<dbReference type="GO" id="GO:0004222">
    <property type="term" value="F:metalloendopeptidase activity"/>
    <property type="evidence" value="ECO:0007669"/>
    <property type="project" value="InterPro"/>
</dbReference>
<dbReference type="InterPro" id="IPR051156">
    <property type="entry name" value="Mito/Outer_Membr_Metalloprot"/>
</dbReference>
<evidence type="ECO:0000313" key="8">
    <source>
        <dbReference type="EMBL" id="KAK1924090.1"/>
    </source>
</evidence>
<proteinExistence type="predicted"/>
<dbReference type="EMBL" id="JAODAN010000005">
    <property type="protein sequence ID" value="KAK1924090.1"/>
    <property type="molecule type" value="Genomic_DNA"/>
</dbReference>
<sequence length="697" mass="78171">MIRSSHQGVARLLVRSRSRNHPLVTSVILAEVRHAHAGPSRLPYLAYHRAYPSRKGKEKEIINDSHSTPYTLYASHSSLPIRGRLGELGLAHQRRSFHATARRQAIPLIPATIGILKSTSVLTAVTALSRVLISFFPIGTLATFKLTRGVRWLSSEDQKPTVSAEAEEFWRMWCEDEKGIRPTLKEARELLEGTPLPHGGIAGPDGRISYPTPRAPSRFNKARQDAHVFDPTIVERKPDMCKGELNKLIRHVKKTRFFFPDLPPAAVPYYQALSPHVKEEVDSLRRYWISLRVFKDNLKVARWAMATLLLLPFLLVSGVYVCGLERVPLTGRWRIILLTPEEEDTISTSLAGANWYRSVINLLTTEEKPAPPIVPIEDWRWRWVQSVLRRLEAAVLAECQGRPPPYGGTTIPVPPSTYPLKPRPRVSSRLHSVLPGGEANSGKEHLEIGPPYSLMIMEKDERNAFSYGFGGQGAGGIVVYTGLLDSILREGTDATRIEPTSKPVGFLDRLFSSAPPPPPNPVPTESQTLHLACVLAHEMGHLLLSHHLETLSQQQVLWPSILGLTMDLTRAFIWPLTFFLGPTVNDALANVGRTSADELSERYGQIGFHWKHEYEADLAGLRILSLAGYDSKAAVDHFSESVADLHEINNVEDGDESLTGRMFKLWTWATHPTPHQRTEAIRTELDRWMEEAEERGR</sequence>
<keyword evidence="6" id="KW-0482">Metalloprotease</keyword>
<evidence type="ECO:0000256" key="6">
    <source>
        <dbReference type="ARBA" id="ARBA00023049"/>
    </source>
</evidence>
<gene>
    <name evidence="8" type="ORF">DB88DRAFT_489056</name>
</gene>
<comment type="cofactor">
    <cofactor evidence="1">
        <name>Zn(2+)</name>
        <dbReference type="ChEBI" id="CHEBI:29105"/>
    </cofactor>
</comment>
<organism evidence="8 9">
    <name type="scientific">Papiliotrema laurentii</name>
    <name type="common">Cryptococcus laurentii</name>
    <dbReference type="NCBI Taxonomy" id="5418"/>
    <lineage>
        <taxon>Eukaryota</taxon>
        <taxon>Fungi</taxon>
        <taxon>Dikarya</taxon>
        <taxon>Basidiomycota</taxon>
        <taxon>Agaricomycotina</taxon>
        <taxon>Tremellomycetes</taxon>
        <taxon>Tremellales</taxon>
        <taxon>Rhynchogastremaceae</taxon>
        <taxon>Papiliotrema</taxon>
    </lineage>
</organism>
<dbReference type="GO" id="GO:0034982">
    <property type="term" value="P:mitochondrial protein processing"/>
    <property type="evidence" value="ECO:0007669"/>
    <property type="project" value="TreeGrafter"/>
</dbReference>
<dbReference type="PANTHER" id="PTHR22726">
    <property type="entry name" value="METALLOENDOPEPTIDASE OMA1"/>
    <property type="match status" value="1"/>
</dbReference>
<evidence type="ECO:0000256" key="5">
    <source>
        <dbReference type="ARBA" id="ARBA00022833"/>
    </source>
</evidence>
<protein>
    <recommendedName>
        <fullName evidence="7">Peptidase M48 domain-containing protein</fullName>
    </recommendedName>
</protein>
<dbReference type="Pfam" id="PF01435">
    <property type="entry name" value="Peptidase_M48"/>
    <property type="match status" value="1"/>
</dbReference>
<evidence type="ECO:0000256" key="1">
    <source>
        <dbReference type="ARBA" id="ARBA00001947"/>
    </source>
</evidence>
<dbReference type="Proteomes" id="UP001182556">
    <property type="component" value="Unassembled WGS sequence"/>
</dbReference>
<dbReference type="GO" id="GO:0006515">
    <property type="term" value="P:protein quality control for misfolded or incompletely synthesized proteins"/>
    <property type="evidence" value="ECO:0007669"/>
    <property type="project" value="TreeGrafter"/>
</dbReference>
<comment type="caution">
    <text evidence="8">The sequence shown here is derived from an EMBL/GenBank/DDBJ whole genome shotgun (WGS) entry which is preliminary data.</text>
</comment>
<feature type="domain" description="Peptidase M48" evidence="7">
    <location>
        <begin position="450"/>
        <end position="683"/>
    </location>
</feature>
<keyword evidence="2" id="KW-0645">Protease</keyword>
<keyword evidence="4" id="KW-0378">Hydrolase</keyword>
<reference evidence="8" key="1">
    <citation type="submission" date="2023-02" db="EMBL/GenBank/DDBJ databases">
        <title>Identification and recombinant expression of a fungal hydrolase from Papiliotrema laurentii that hydrolyzes apple cutin and clears colloidal polyester polyurethane.</title>
        <authorList>
            <consortium name="DOE Joint Genome Institute"/>
            <person name="Roman V.A."/>
            <person name="Bojanowski C."/>
            <person name="Crable B.R."/>
            <person name="Wagner D.N."/>
            <person name="Hung C.S."/>
            <person name="Nadeau L.J."/>
            <person name="Schratz L."/>
            <person name="Haridas S."/>
            <person name="Pangilinan J."/>
            <person name="Lipzen A."/>
            <person name="Na H."/>
            <person name="Yan M."/>
            <person name="Ng V."/>
            <person name="Grigoriev I.V."/>
            <person name="Spatafora J.W."/>
            <person name="Barlow D."/>
            <person name="Biffinger J."/>
            <person name="Kelley-Loughnane N."/>
            <person name="Varaljay V.A."/>
            <person name="Crookes-Goodson W.J."/>
        </authorList>
    </citation>
    <scope>NUCLEOTIDE SEQUENCE</scope>
    <source>
        <strain evidence="8">5307AH</strain>
    </source>
</reference>
<keyword evidence="3" id="KW-0479">Metal-binding</keyword>
<dbReference type="GO" id="GO:0005743">
    <property type="term" value="C:mitochondrial inner membrane"/>
    <property type="evidence" value="ECO:0007669"/>
    <property type="project" value="TreeGrafter"/>
</dbReference>
<dbReference type="GO" id="GO:0046872">
    <property type="term" value="F:metal ion binding"/>
    <property type="evidence" value="ECO:0007669"/>
    <property type="project" value="UniProtKB-KW"/>
</dbReference>